<evidence type="ECO:0000256" key="1">
    <source>
        <dbReference type="SAM" id="Coils"/>
    </source>
</evidence>
<dbReference type="EMBL" id="VWYV01000780">
    <property type="protein sequence ID" value="NXE12096.1"/>
    <property type="molecule type" value="Genomic_DNA"/>
</dbReference>
<dbReference type="Gene3D" id="2.30.29.30">
    <property type="entry name" value="Pleckstrin-homology domain (PH domain)/Phosphotyrosine-binding domain (PTB)"/>
    <property type="match status" value="1"/>
</dbReference>
<dbReference type="SUPFAM" id="SSF50729">
    <property type="entry name" value="PH domain-like"/>
    <property type="match status" value="1"/>
</dbReference>
<keyword evidence="5" id="KW-1185">Reference proteome</keyword>
<dbReference type="FunFam" id="2.30.29.30:FF:000083">
    <property type="entry name" value="Pleckstrin homology domain-containing family A member 5"/>
    <property type="match status" value="1"/>
</dbReference>
<feature type="region of interest" description="Disordered" evidence="2">
    <location>
        <begin position="703"/>
        <end position="904"/>
    </location>
</feature>
<dbReference type="PANTHER" id="PTHR12752">
    <property type="entry name" value="PHOSPHOINOSITOL 3-PHOSPHATE-BINDING PROTEIN"/>
    <property type="match status" value="1"/>
</dbReference>
<dbReference type="PANTHER" id="PTHR12752:SF5">
    <property type="entry name" value="PLECKSTRIN HOMOLOGY DOMAIN-CONTAINING FAMILY A MEMBER 6"/>
    <property type="match status" value="1"/>
</dbReference>
<feature type="compositionally biased region" description="Basic residues" evidence="2">
    <location>
        <begin position="867"/>
        <end position="881"/>
    </location>
</feature>
<dbReference type="Pfam" id="PF00169">
    <property type="entry name" value="PH"/>
    <property type="match status" value="1"/>
</dbReference>
<reference evidence="4 5" key="1">
    <citation type="submission" date="2019-09" db="EMBL/GenBank/DDBJ databases">
        <title>Bird 10,000 Genomes (B10K) Project - Family phase.</title>
        <authorList>
            <person name="Zhang G."/>
        </authorList>
    </citation>
    <scope>NUCLEOTIDE SEQUENCE [LARGE SCALE GENOMIC DNA]</scope>
    <source>
        <strain evidence="4">B10K-CU-031-23</strain>
    </source>
</reference>
<feature type="region of interest" description="Disordered" evidence="2">
    <location>
        <begin position="454"/>
        <end position="490"/>
    </location>
</feature>
<evidence type="ECO:0000313" key="5">
    <source>
        <dbReference type="Proteomes" id="UP000533896"/>
    </source>
</evidence>
<feature type="region of interest" description="Disordered" evidence="2">
    <location>
        <begin position="182"/>
        <end position="348"/>
    </location>
</feature>
<dbReference type="InterPro" id="IPR001849">
    <property type="entry name" value="PH_domain"/>
</dbReference>
<feature type="compositionally biased region" description="Polar residues" evidence="2">
    <location>
        <begin position="883"/>
        <end position="892"/>
    </location>
</feature>
<dbReference type="Pfam" id="PF25541">
    <property type="entry name" value="TBCA_PH"/>
    <property type="match status" value="1"/>
</dbReference>
<protein>
    <submittedName>
        <fullName evidence="4">PKHA6 protein</fullName>
    </submittedName>
</protein>
<feature type="non-terminal residue" evidence="4">
    <location>
        <position position="1088"/>
    </location>
</feature>
<feature type="region of interest" description="Disordered" evidence="2">
    <location>
        <begin position="1010"/>
        <end position="1029"/>
    </location>
</feature>
<dbReference type="OrthoDB" id="43122at2759"/>
<dbReference type="CDD" id="cd13248">
    <property type="entry name" value="PH_PEPP1_2_3"/>
    <property type="match status" value="1"/>
</dbReference>
<dbReference type="PROSITE" id="PS50003">
    <property type="entry name" value="PH_DOMAIN"/>
    <property type="match status" value="1"/>
</dbReference>
<gene>
    <name evidence="4" type="primary">Plekha6</name>
    <name evidence="4" type="ORF">LOPRUF_R00641</name>
</gene>
<keyword evidence="1" id="KW-0175">Coiled coil</keyword>
<feature type="compositionally biased region" description="Pro residues" evidence="2">
    <location>
        <begin position="1056"/>
        <end position="1070"/>
    </location>
</feature>
<proteinExistence type="predicted"/>
<feature type="coiled-coil region" evidence="1">
    <location>
        <begin position="583"/>
        <end position="669"/>
    </location>
</feature>
<dbReference type="SMART" id="SM00233">
    <property type="entry name" value="PH"/>
    <property type="match status" value="1"/>
</dbReference>
<dbReference type="Proteomes" id="UP000533896">
    <property type="component" value="Unassembled WGS sequence"/>
</dbReference>
<dbReference type="InterPro" id="IPR011993">
    <property type="entry name" value="PH-like_dom_sf"/>
</dbReference>
<dbReference type="AlphaFoldDB" id="A0A7K8K512"/>
<sequence>MSSKAGGKRPATITSEPSNHAMVAEVPPERPGGQASRSSRKGIAFGKRSNSMKRNPNAAVTKSGWLYKQASSGVKQWNKRWFVLVDRCLFYYKDEKEESILGSIPLLSFRVAAVQPSDNISRKHTFKVTVCWVEEMPASNEQSLSPQAEHAGIRTYFFSAENTEEQESWIQAMGEAARVQIPPTQRHEKPDSENIPPSKHHHHRNTAHREHPKADPDAKTRGEGDGRGSEKIERKPERTENKKEPLAKANGIAGQEMPSEPGSPYPEAPRVPASVERPPQPNGWPYSSPSRPGSTAYPPPDGENVAHRRGFAPRTNPEKIAQRKSSMTQLQQWVNSRRGAVPPEELRSPTRFYPVSRRVPDYYSPYSPQYPEDYQYYPPGVRPDSICSMPAYERVSPPWALEDKRHSFRNGGSYQLRDWKEHPAFGRQDVPLWLPSPGRQPAYLDEVDAASGSLRRMSLQPRSRSVPRSPSQGSYNRPRVYSPVRSPSARFERLPPRGEEIYADPTTFMMRRSISSPKYDYLGDRRPIPAGMYPYHYPASPTVHDKMVTPFPEAYRETLHAYKISEQDTDKLLGKLCEQNKVLREQERLVQQLRAEKESLESALMGTHQELEMFGSQPAYPEKLLHKKESLQNQLINIRVELSQASTALANSTAEYESLESEVSALHDDLWEQLNLDIQNEMLNRQIQKEIWRIQDVMEGLRKNNPSRGTDTAKHRAAIGPSGTYSSNSPASPLSSASLTSPLSPFSLVSGSQGSPTKPGPGEPKASFEQSKKEVQRSVPPGPPAEGLPQSRQEPEAEKQAALNKVGIVPPRTKSPAEEEVVPAAGVPRRSIGSMANGLSSRERPKSAVFATETKVKMSVEEQIDRMKRHQSGSMKEKRRSLQLPSSQQPDTPGTKAPASYKVVRRHRSIHEVDISDLEAALRSDDPGKVYETPQEEIARLRKMELEPQHYDVDISKELSTPDKVLIPERYVELEPDTPLSPEEMKEKQKKVERIKTLIAKSSLQNVIPLSEGEVDAPQDPETQLQEQEKRIEISCALAAEASRRGRMLSAQCATPSPPTSPASPTPPTNPLSSETSRAADSSHFMRV</sequence>
<dbReference type="InterPro" id="IPR040392">
    <property type="entry name" value="PKHA4-7_PH"/>
</dbReference>
<name>A0A7K8K512_9AVES</name>
<feature type="compositionally biased region" description="Low complexity" evidence="2">
    <location>
        <begin position="461"/>
        <end position="471"/>
    </location>
</feature>
<feature type="compositionally biased region" description="Basic and acidic residues" evidence="2">
    <location>
        <begin position="207"/>
        <end position="246"/>
    </location>
</feature>
<comment type="caution">
    <text evidence="4">The sequence shown here is derived from an EMBL/GenBank/DDBJ whole genome shotgun (WGS) entry which is preliminary data.</text>
</comment>
<evidence type="ECO:0000313" key="4">
    <source>
        <dbReference type="EMBL" id="NXE12096.1"/>
    </source>
</evidence>
<accession>A0A7K8K512</accession>
<feature type="region of interest" description="Disordered" evidence="2">
    <location>
        <begin position="1"/>
        <end position="56"/>
    </location>
</feature>
<organism evidence="4 5">
    <name type="scientific">Lophotis ruficrista</name>
    <dbReference type="NCBI Taxonomy" id="172689"/>
    <lineage>
        <taxon>Eukaryota</taxon>
        <taxon>Metazoa</taxon>
        <taxon>Chordata</taxon>
        <taxon>Craniata</taxon>
        <taxon>Vertebrata</taxon>
        <taxon>Euteleostomi</taxon>
        <taxon>Archelosauria</taxon>
        <taxon>Archosauria</taxon>
        <taxon>Dinosauria</taxon>
        <taxon>Saurischia</taxon>
        <taxon>Theropoda</taxon>
        <taxon>Coelurosauria</taxon>
        <taxon>Aves</taxon>
        <taxon>Neognathae</taxon>
        <taxon>Neoaves</taxon>
        <taxon>Otidimorphae</taxon>
        <taxon>Otidiformes</taxon>
        <taxon>Otididae</taxon>
        <taxon>Lophotis</taxon>
    </lineage>
</organism>
<feature type="compositionally biased region" description="Polar residues" evidence="2">
    <location>
        <begin position="323"/>
        <end position="335"/>
    </location>
</feature>
<feature type="region of interest" description="Disordered" evidence="2">
    <location>
        <begin position="1045"/>
        <end position="1088"/>
    </location>
</feature>
<evidence type="ECO:0000256" key="2">
    <source>
        <dbReference type="SAM" id="MobiDB-lite"/>
    </source>
</evidence>
<dbReference type="InterPro" id="IPR057971">
    <property type="entry name" value="PKHA4-7_TBCA"/>
</dbReference>
<feature type="domain" description="PH" evidence="3">
    <location>
        <begin position="59"/>
        <end position="178"/>
    </location>
</feature>
<feature type="compositionally biased region" description="Basic and acidic residues" evidence="2">
    <location>
        <begin position="854"/>
        <end position="866"/>
    </location>
</feature>
<evidence type="ECO:0000259" key="3">
    <source>
        <dbReference type="PROSITE" id="PS50003"/>
    </source>
</evidence>
<feature type="compositionally biased region" description="Low complexity" evidence="2">
    <location>
        <begin position="726"/>
        <end position="750"/>
    </location>
</feature>
<feature type="non-terminal residue" evidence="4">
    <location>
        <position position="1"/>
    </location>
</feature>